<organism evidence="6 7">
    <name type="scientific">Thalassovita taeanensis</name>
    <dbReference type="NCBI Taxonomy" id="657014"/>
    <lineage>
        <taxon>Bacteria</taxon>
        <taxon>Pseudomonadati</taxon>
        <taxon>Pseudomonadota</taxon>
        <taxon>Alphaproteobacteria</taxon>
        <taxon>Rhodobacterales</taxon>
        <taxon>Roseobacteraceae</taxon>
        <taxon>Thalassovita</taxon>
    </lineage>
</organism>
<dbReference type="EMBL" id="FOEP01000005">
    <property type="protein sequence ID" value="SEQ24956.1"/>
    <property type="molecule type" value="Genomic_DNA"/>
</dbReference>
<evidence type="ECO:0000256" key="3">
    <source>
        <dbReference type="ARBA" id="ARBA00022989"/>
    </source>
</evidence>
<dbReference type="InterPro" id="IPR023352">
    <property type="entry name" value="MAPEG-like_dom_sf"/>
</dbReference>
<dbReference type="PANTHER" id="PTHR31004:SF1">
    <property type="entry name" value="TRANSMEMBRANE PROTEIN 79"/>
    <property type="match status" value="1"/>
</dbReference>
<keyword evidence="2 5" id="KW-0812">Transmembrane</keyword>
<dbReference type="Gene3D" id="1.20.120.550">
    <property type="entry name" value="Membrane associated eicosanoid/glutathione metabolism-like domain"/>
    <property type="match status" value="1"/>
</dbReference>
<dbReference type="SUPFAM" id="SSF161084">
    <property type="entry name" value="MAPEG domain-like"/>
    <property type="match status" value="1"/>
</dbReference>
<protein>
    <submittedName>
        <fullName evidence="6">MAPEG family protein</fullName>
    </submittedName>
</protein>
<keyword evidence="3 5" id="KW-1133">Transmembrane helix</keyword>
<name>A0A1H9EGR7_9RHOB</name>
<dbReference type="STRING" id="657014.SAMN04488092_10548"/>
<gene>
    <name evidence="6" type="ORF">SAMN04488092_10548</name>
</gene>
<feature type="transmembrane region" description="Helical" evidence="5">
    <location>
        <begin position="115"/>
        <end position="134"/>
    </location>
</feature>
<evidence type="ECO:0000256" key="1">
    <source>
        <dbReference type="ARBA" id="ARBA00004370"/>
    </source>
</evidence>
<keyword evidence="4 5" id="KW-0472">Membrane</keyword>
<evidence type="ECO:0000256" key="2">
    <source>
        <dbReference type="ARBA" id="ARBA00022692"/>
    </source>
</evidence>
<evidence type="ECO:0000256" key="4">
    <source>
        <dbReference type="ARBA" id="ARBA00023136"/>
    </source>
</evidence>
<dbReference type="OrthoDB" id="582367at2"/>
<dbReference type="PANTHER" id="PTHR31004">
    <property type="entry name" value="TRANSMEMBRANE PROTEIN 79"/>
    <property type="match status" value="1"/>
</dbReference>
<accession>A0A1H9EGR7</accession>
<feature type="transmembrane region" description="Helical" evidence="5">
    <location>
        <begin position="32"/>
        <end position="55"/>
    </location>
</feature>
<evidence type="ECO:0000256" key="5">
    <source>
        <dbReference type="SAM" id="Phobius"/>
    </source>
</evidence>
<dbReference type="GO" id="GO:0045055">
    <property type="term" value="P:regulated exocytosis"/>
    <property type="evidence" value="ECO:0007669"/>
    <property type="project" value="TreeGrafter"/>
</dbReference>
<dbReference type="InterPro" id="IPR001129">
    <property type="entry name" value="Membr-assoc_MAPEG"/>
</dbReference>
<proteinExistence type="predicted"/>
<evidence type="ECO:0000313" key="6">
    <source>
        <dbReference type="EMBL" id="SEQ24956.1"/>
    </source>
</evidence>
<evidence type="ECO:0000313" key="7">
    <source>
        <dbReference type="Proteomes" id="UP000198634"/>
    </source>
</evidence>
<reference evidence="6 7" key="1">
    <citation type="submission" date="2016-10" db="EMBL/GenBank/DDBJ databases">
        <authorList>
            <person name="de Groot N.N."/>
        </authorList>
    </citation>
    <scope>NUCLEOTIDE SEQUENCE [LARGE SCALE GENOMIC DNA]</scope>
    <source>
        <strain evidence="6 7">DSM 22007</strain>
    </source>
</reference>
<dbReference type="Pfam" id="PF01124">
    <property type="entry name" value="MAPEG"/>
    <property type="match status" value="1"/>
</dbReference>
<sequence>MHKRVKIAIGMAAGLIWGIAVLWVGARLIEVPVFALIPTVMSAFMAPGVVMALMVGRLAQRRFFDDTIIDGAAFTPGSAAEIDQRVLANTAEQLVLALCIWPAAAVILQGDGPGVIIALGLGFAVARLLFWLGYHLSPPLRGFGFAASFYPTVLVAIWAVLRLASISAP</sequence>
<feature type="transmembrane region" description="Helical" evidence="5">
    <location>
        <begin position="7"/>
        <end position="26"/>
    </location>
</feature>
<dbReference type="Proteomes" id="UP000198634">
    <property type="component" value="Unassembled WGS sequence"/>
</dbReference>
<comment type="subcellular location">
    <subcellularLocation>
        <location evidence="1">Membrane</location>
    </subcellularLocation>
</comment>
<keyword evidence="7" id="KW-1185">Reference proteome</keyword>
<dbReference type="AlphaFoldDB" id="A0A1H9EGR7"/>
<feature type="transmembrane region" description="Helical" evidence="5">
    <location>
        <begin position="140"/>
        <end position="161"/>
    </location>
</feature>
<dbReference type="GO" id="GO:0005765">
    <property type="term" value="C:lysosomal membrane"/>
    <property type="evidence" value="ECO:0007669"/>
    <property type="project" value="TreeGrafter"/>
</dbReference>